<protein>
    <submittedName>
        <fullName evidence="2">Blp family class II bacteriocin</fullName>
    </submittedName>
</protein>
<accession>A0A4Q1TMT6</accession>
<sequence>MKTFEKCSNESLSKITGGKGIDWGKAAAAGVGCGLITWWTGGGAVMGGLGCLVKQAVSDAVAG</sequence>
<dbReference type="EMBL" id="MSSM01000031">
    <property type="protein sequence ID" value="RXT19471.1"/>
    <property type="molecule type" value="Genomic_DNA"/>
</dbReference>
<dbReference type="Pfam" id="PF10439">
    <property type="entry name" value="Bacteriocin_IIc"/>
    <property type="match status" value="1"/>
</dbReference>
<keyword evidence="4" id="KW-1185">Reference proteome</keyword>
<evidence type="ECO:0000313" key="3">
    <source>
        <dbReference type="Proteomes" id="UP000290475"/>
    </source>
</evidence>
<name>A0A4Q1TMT6_9LACO</name>
<evidence type="ECO:0000313" key="2">
    <source>
        <dbReference type="EMBL" id="UYN55930.1"/>
    </source>
</evidence>
<organism evidence="1 3">
    <name type="scientific">Lacticaseibacillus chiayiensis</name>
    <dbReference type="NCBI Taxonomy" id="2100821"/>
    <lineage>
        <taxon>Bacteria</taxon>
        <taxon>Bacillati</taxon>
        <taxon>Bacillota</taxon>
        <taxon>Bacilli</taxon>
        <taxon>Lactobacillales</taxon>
        <taxon>Lactobacillaceae</taxon>
        <taxon>Lacticaseibacillus</taxon>
    </lineage>
</organism>
<evidence type="ECO:0000313" key="4">
    <source>
        <dbReference type="Proteomes" id="UP001164790"/>
    </source>
</evidence>
<dbReference type="EMBL" id="CP107523">
    <property type="protein sequence ID" value="UYN55930.1"/>
    <property type="molecule type" value="Genomic_DNA"/>
</dbReference>
<dbReference type="GO" id="GO:0042742">
    <property type="term" value="P:defense response to bacterium"/>
    <property type="evidence" value="ECO:0007669"/>
    <property type="project" value="InterPro"/>
</dbReference>
<evidence type="ECO:0000313" key="1">
    <source>
        <dbReference type="EMBL" id="RXT19471.1"/>
    </source>
</evidence>
<dbReference type="Proteomes" id="UP001164790">
    <property type="component" value="Chromosome"/>
</dbReference>
<dbReference type="AlphaFoldDB" id="A0A4Q1TMT6"/>
<dbReference type="RefSeq" id="WP_129302520.1">
    <property type="nucleotide sequence ID" value="NZ_CP074378.1"/>
</dbReference>
<reference evidence="1 3" key="1">
    <citation type="submission" date="2017-01" db="EMBL/GenBank/DDBJ databases">
        <title>Lactobacillus chiayiensis sp. nov., a lactic acid bacterium isolated from compost.</title>
        <authorList>
            <person name="Huang C.-H."/>
        </authorList>
    </citation>
    <scope>NUCLEOTIDE SEQUENCE [LARGE SCALE GENOMIC DNA]</scope>
    <source>
        <strain evidence="1">Chh01</strain>
        <strain evidence="3">chh01</strain>
    </source>
</reference>
<dbReference type="Proteomes" id="UP000290475">
    <property type="component" value="Unassembled WGS sequence"/>
</dbReference>
<proteinExistence type="predicted"/>
<gene>
    <name evidence="1" type="ORF">BVJ53_11470</name>
    <name evidence="2" type="ORF">OFW50_10645</name>
</gene>
<dbReference type="InterPro" id="IPR019493">
    <property type="entry name" value="Bacteriocin_IIb_lactacin-rel"/>
</dbReference>
<reference evidence="2" key="2">
    <citation type="submission" date="2022-10" db="EMBL/GenBank/DDBJ databases">
        <title>Comparative genomic analysis and in-vitro probiotic properties of the potential probiotic L. chiayiensis AACE 3.</title>
        <authorList>
            <person name="Kang X."/>
        </authorList>
    </citation>
    <scope>NUCLEOTIDE SEQUENCE</scope>
    <source>
        <strain evidence="2">AACE 3</strain>
    </source>
</reference>